<dbReference type="EMBL" id="CP017715">
    <property type="protein sequence ID" value="AOY87817.1"/>
    <property type="molecule type" value="Genomic_DNA"/>
</dbReference>
<dbReference type="OrthoDB" id="117888at2"/>
<proteinExistence type="predicted"/>
<dbReference type="KEGG" id="msq:BKP64_06315"/>
<keyword evidence="3" id="KW-1185">Reference proteome</keyword>
<sequence length="135" mass="15693">MAQQHKRQPEASEAEALRGHVALKGFFNICREWDCSQEEMMQMLGGISRSTLAKYQKLPYIKLSRDTLERISYILGIYKSLRVMYPTAERANRRIRLVTSEVPFSGTSPLDFMARGSMKHLMQARRYFDAKRGWA</sequence>
<feature type="domain" description="Antitoxin Xre-like helix-turn-helix" evidence="1">
    <location>
        <begin position="14"/>
        <end position="76"/>
    </location>
</feature>
<dbReference type="Proteomes" id="UP000177445">
    <property type="component" value="Chromosome"/>
</dbReference>
<organism evidence="2 3">
    <name type="scientific">Marinobacter salinus</name>
    <dbReference type="NCBI Taxonomy" id="1874317"/>
    <lineage>
        <taxon>Bacteria</taxon>
        <taxon>Pseudomonadati</taxon>
        <taxon>Pseudomonadota</taxon>
        <taxon>Gammaproteobacteria</taxon>
        <taxon>Pseudomonadales</taxon>
        <taxon>Marinobacteraceae</taxon>
        <taxon>Marinobacter</taxon>
    </lineage>
</organism>
<dbReference type="STRING" id="1874317.BKP64_06315"/>
<dbReference type="InterPro" id="IPR046847">
    <property type="entry name" value="Xre-like_HTH"/>
</dbReference>
<protein>
    <submittedName>
        <fullName evidence="2">DUF2384 domain-containing protein</fullName>
    </submittedName>
</protein>
<gene>
    <name evidence="2" type="ORF">BKP64_06315</name>
</gene>
<dbReference type="Pfam" id="PF20432">
    <property type="entry name" value="Xre-like-HTH"/>
    <property type="match status" value="1"/>
</dbReference>
<dbReference type="GO" id="GO:0003677">
    <property type="term" value="F:DNA binding"/>
    <property type="evidence" value="ECO:0007669"/>
    <property type="project" value="InterPro"/>
</dbReference>
<dbReference type="RefSeq" id="WP_070967450.1">
    <property type="nucleotide sequence ID" value="NZ_CP017715.1"/>
</dbReference>
<name>A0A1D9GJL1_9GAMM</name>
<evidence type="ECO:0000313" key="3">
    <source>
        <dbReference type="Proteomes" id="UP000177445"/>
    </source>
</evidence>
<evidence type="ECO:0000259" key="1">
    <source>
        <dbReference type="Pfam" id="PF20432"/>
    </source>
</evidence>
<dbReference type="AlphaFoldDB" id="A0A1D9GJL1"/>
<reference evidence="2 3" key="1">
    <citation type="submission" date="2016-10" db="EMBL/GenBank/DDBJ databases">
        <title>Marinobacter salinus sp. nov., a moderately halophilic bacterium isolated from a tidal flat environment.</title>
        <authorList>
            <person name="Park S.-J."/>
        </authorList>
    </citation>
    <scope>NUCLEOTIDE SEQUENCE [LARGE SCALE GENOMIC DNA]</scope>
    <source>
        <strain evidence="2 3">Hb8</strain>
    </source>
</reference>
<evidence type="ECO:0000313" key="2">
    <source>
        <dbReference type="EMBL" id="AOY87817.1"/>
    </source>
</evidence>
<accession>A0A1D9GJL1</accession>